<dbReference type="Gene3D" id="1.10.510.10">
    <property type="entry name" value="Transferase(Phosphotransferase) domain 1"/>
    <property type="match status" value="1"/>
</dbReference>
<dbReference type="InterPro" id="IPR011009">
    <property type="entry name" value="Kinase-like_dom_sf"/>
</dbReference>
<reference evidence="8 9" key="1">
    <citation type="submission" date="2016-02" db="EMBL/GenBank/DDBJ databases">
        <title>Genome analysis of coral dinoflagellate symbionts highlights evolutionary adaptations to a symbiotic lifestyle.</title>
        <authorList>
            <person name="Aranda M."/>
            <person name="Li Y."/>
            <person name="Liew Y.J."/>
            <person name="Baumgarten S."/>
            <person name="Simakov O."/>
            <person name="Wilson M."/>
            <person name="Piel J."/>
            <person name="Ashoor H."/>
            <person name="Bougouffa S."/>
            <person name="Bajic V.B."/>
            <person name="Ryu T."/>
            <person name="Ravasi T."/>
            <person name="Bayer T."/>
            <person name="Micklem G."/>
            <person name="Kim H."/>
            <person name="Bhak J."/>
            <person name="Lajeunesse T.C."/>
            <person name="Voolstra C.R."/>
        </authorList>
    </citation>
    <scope>NUCLEOTIDE SEQUENCE [LARGE SCALE GENOMIC DNA]</scope>
    <source>
        <strain evidence="8 9">CCMP2467</strain>
    </source>
</reference>
<sequence length="528" mass="59274">MATMADTMIFSLASVGDPIRVLGRGAFGEVFLVRTASPRSTRGSFLALKRVRLKMSEAGWSKAVLEAELLSKLSKDSPYILQCYDFGMMQVPVPSLELLLEFAALGDLCRRLRQCKEAGCRLPRPEMLNYTLDVAQGLAFLHGLRPKVFHRDVKPANIMLCHSTRIDTPQAKLADFGVAKVLESEASTAGTETFIGTPHYLSPEVFRGEVYDERADSWALGCVIYEMLCQVRPFHRFESNVALLSLRISQGDYDRDLLWQQSNQHPETLLQLVEGLLEVNLEDRRRAADVVPCWPEVLASCRDQRQASAPSCWKEVPTDPEPSESAAASGLSLDSESWRHAEIPTDGIAELEAVLQTNPYTFGMQSEVLTMQPDPHESRFGGMDILDSQQLLLQMSYVASRRKGLAGDVRRHIEAPAGPIARVVETLWCRFSSTRWRSDSAHAAAPKNHSTAYRKGRVCMTTCLIVHRRYMLAMDVPAKDPFGRRLRCRRQSRWLLAYPPQLQLGHGKFWALGPLTDYPSLLLVFRVP</sequence>
<keyword evidence="9" id="KW-1185">Reference proteome</keyword>
<dbReference type="OrthoDB" id="425408at2759"/>
<dbReference type="PANTHER" id="PTHR43671">
    <property type="entry name" value="SERINE/THREONINE-PROTEIN KINASE NEK"/>
    <property type="match status" value="1"/>
</dbReference>
<name>A0A1Q9E675_SYMMI</name>
<keyword evidence="4" id="KW-0547">Nucleotide-binding</keyword>
<dbReference type="SMART" id="SM00220">
    <property type="entry name" value="S_TKc"/>
    <property type="match status" value="1"/>
</dbReference>
<dbReference type="AlphaFoldDB" id="A0A1Q9E675"/>
<dbReference type="SUPFAM" id="SSF56112">
    <property type="entry name" value="Protein kinase-like (PK-like)"/>
    <property type="match status" value="1"/>
</dbReference>
<dbReference type="GO" id="GO:0005524">
    <property type="term" value="F:ATP binding"/>
    <property type="evidence" value="ECO:0007669"/>
    <property type="project" value="UniProtKB-UniRule"/>
</dbReference>
<dbReference type="GO" id="GO:0004674">
    <property type="term" value="F:protein serine/threonine kinase activity"/>
    <property type="evidence" value="ECO:0007669"/>
    <property type="project" value="UniProtKB-EC"/>
</dbReference>
<dbReference type="InterPro" id="IPR050660">
    <property type="entry name" value="NEK_Ser/Thr_kinase"/>
</dbReference>
<proteinExistence type="inferred from homology"/>
<evidence type="ECO:0000313" key="9">
    <source>
        <dbReference type="Proteomes" id="UP000186817"/>
    </source>
</evidence>
<dbReference type="PROSITE" id="PS00107">
    <property type="entry name" value="PROTEIN_KINASE_ATP"/>
    <property type="match status" value="1"/>
</dbReference>
<dbReference type="PROSITE" id="PS00108">
    <property type="entry name" value="PROTEIN_KINASE_ST"/>
    <property type="match status" value="1"/>
</dbReference>
<protein>
    <recommendedName>
        <fullName evidence="2">non-specific serine/threonine protein kinase</fullName>
        <ecNumber evidence="2">2.7.11.1</ecNumber>
    </recommendedName>
</protein>
<keyword evidence="3" id="KW-0808">Transferase</keyword>
<evidence type="ECO:0000313" key="8">
    <source>
        <dbReference type="EMBL" id="OLQ02921.1"/>
    </source>
</evidence>
<keyword evidence="6" id="KW-0067">ATP-binding</keyword>
<comment type="caution">
    <text evidence="8">The sequence shown here is derived from an EMBL/GenBank/DDBJ whole genome shotgun (WGS) entry which is preliminary data.</text>
</comment>
<organism evidence="8 9">
    <name type="scientific">Symbiodinium microadriaticum</name>
    <name type="common">Dinoflagellate</name>
    <name type="synonym">Zooxanthella microadriatica</name>
    <dbReference type="NCBI Taxonomy" id="2951"/>
    <lineage>
        <taxon>Eukaryota</taxon>
        <taxon>Sar</taxon>
        <taxon>Alveolata</taxon>
        <taxon>Dinophyceae</taxon>
        <taxon>Suessiales</taxon>
        <taxon>Symbiodiniaceae</taxon>
        <taxon>Symbiodinium</taxon>
    </lineage>
</organism>
<dbReference type="InterPro" id="IPR000719">
    <property type="entry name" value="Prot_kinase_dom"/>
</dbReference>
<evidence type="ECO:0000256" key="2">
    <source>
        <dbReference type="ARBA" id="ARBA00012513"/>
    </source>
</evidence>
<dbReference type="PROSITE" id="PS50011">
    <property type="entry name" value="PROTEIN_KINASE_DOM"/>
    <property type="match status" value="1"/>
</dbReference>
<gene>
    <name evidence="8" type="primary">Nek9</name>
    <name evidence="8" type="ORF">AK812_SmicGene14188</name>
</gene>
<evidence type="ECO:0000256" key="1">
    <source>
        <dbReference type="ARBA" id="ARBA00010886"/>
    </source>
</evidence>
<evidence type="ECO:0000256" key="5">
    <source>
        <dbReference type="ARBA" id="ARBA00022777"/>
    </source>
</evidence>
<feature type="domain" description="Protein kinase" evidence="7">
    <location>
        <begin position="16"/>
        <end position="298"/>
    </location>
</feature>
<dbReference type="EC" id="2.7.11.1" evidence="2"/>
<keyword evidence="5 8" id="KW-0418">Kinase</keyword>
<evidence type="ECO:0000256" key="3">
    <source>
        <dbReference type="ARBA" id="ARBA00022679"/>
    </source>
</evidence>
<dbReference type="PANTHER" id="PTHR43671:SF13">
    <property type="entry name" value="SERINE_THREONINE-PROTEIN KINASE NEK2"/>
    <property type="match status" value="1"/>
</dbReference>
<evidence type="ECO:0000256" key="6">
    <source>
        <dbReference type="ARBA" id="ARBA00022840"/>
    </source>
</evidence>
<dbReference type="InterPro" id="IPR017441">
    <property type="entry name" value="Protein_kinase_ATP_BS"/>
</dbReference>
<dbReference type="EMBL" id="LSRX01000250">
    <property type="protein sequence ID" value="OLQ02921.1"/>
    <property type="molecule type" value="Genomic_DNA"/>
</dbReference>
<accession>A0A1Q9E675</accession>
<evidence type="ECO:0000256" key="4">
    <source>
        <dbReference type="ARBA" id="ARBA00022741"/>
    </source>
</evidence>
<comment type="similarity">
    <text evidence="1">Belongs to the protein kinase superfamily. NEK Ser/Thr protein kinase family. NIMA subfamily.</text>
</comment>
<evidence type="ECO:0000259" key="7">
    <source>
        <dbReference type="PROSITE" id="PS50011"/>
    </source>
</evidence>
<dbReference type="Proteomes" id="UP000186817">
    <property type="component" value="Unassembled WGS sequence"/>
</dbReference>
<dbReference type="InterPro" id="IPR008271">
    <property type="entry name" value="Ser/Thr_kinase_AS"/>
</dbReference>
<dbReference type="Pfam" id="PF00069">
    <property type="entry name" value="Pkinase"/>
    <property type="match status" value="1"/>
</dbReference>